<evidence type="ECO:0000256" key="5">
    <source>
        <dbReference type="RuleBase" id="RU362114"/>
    </source>
</evidence>
<evidence type="ECO:0000256" key="1">
    <source>
        <dbReference type="ARBA" id="ARBA00022572"/>
    </source>
</evidence>
<dbReference type="Gene3D" id="2.40.20.10">
    <property type="entry name" value="Plasminogen Kringle 4"/>
    <property type="match status" value="1"/>
</dbReference>
<dbReference type="PROSITE" id="PS00021">
    <property type="entry name" value="KRINGLE_1"/>
    <property type="match status" value="1"/>
</dbReference>
<feature type="domain" description="PARP catalytic" evidence="12">
    <location>
        <begin position="2914"/>
        <end position="3136"/>
    </location>
</feature>
<keyword evidence="6" id="KW-0175">Coiled coil</keyword>
<evidence type="ECO:0000256" key="9">
    <source>
        <dbReference type="SAM" id="SignalP"/>
    </source>
</evidence>
<dbReference type="InterPro" id="IPR013806">
    <property type="entry name" value="Kringle-like"/>
</dbReference>
<evidence type="ECO:0000259" key="10">
    <source>
        <dbReference type="PROSITE" id="PS50070"/>
    </source>
</evidence>
<evidence type="ECO:0000313" key="13">
    <source>
        <dbReference type="EMBL" id="CAK9017511.1"/>
    </source>
</evidence>
<dbReference type="InterPro" id="IPR000859">
    <property type="entry name" value="CUB_dom"/>
</dbReference>
<dbReference type="InterPro" id="IPR038178">
    <property type="entry name" value="Kringle_sf"/>
</dbReference>
<evidence type="ECO:0000256" key="8">
    <source>
        <dbReference type="SAM" id="Phobius"/>
    </source>
</evidence>
<feature type="domain" description="WWE" evidence="11">
    <location>
        <begin position="2354"/>
        <end position="2429"/>
    </location>
</feature>
<dbReference type="InterPro" id="IPR011641">
    <property type="entry name" value="Tyr-kin_ephrin_A/B_rcpt-like"/>
</dbReference>
<keyword evidence="5" id="KW-0328">Glycosyltransferase</keyword>
<keyword evidence="2 9" id="KW-0732">Signal</keyword>
<evidence type="ECO:0000256" key="6">
    <source>
        <dbReference type="SAM" id="Coils"/>
    </source>
</evidence>
<dbReference type="SUPFAM" id="SSF56399">
    <property type="entry name" value="ADP-ribosylation"/>
    <property type="match status" value="1"/>
</dbReference>
<dbReference type="InterPro" id="IPR000884">
    <property type="entry name" value="TSP1_rpt"/>
</dbReference>
<feature type="transmembrane region" description="Helical" evidence="8">
    <location>
        <begin position="1745"/>
        <end position="1768"/>
    </location>
</feature>
<feature type="compositionally biased region" description="Polar residues" evidence="7">
    <location>
        <begin position="2451"/>
        <end position="2470"/>
    </location>
</feature>
<dbReference type="Gene3D" id="2.20.100.10">
    <property type="entry name" value="Thrombospondin type-1 (TSP1) repeat"/>
    <property type="match status" value="1"/>
</dbReference>
<feature type="region of interest" description="Disordered" evidence="7">
    <location>
        <begin position="2443"/>
        <end position="2470"/>
    </location>
</feature>
<dbReference type="Pfam" id="PF07699">
    <property type="entry name" value="Ephrin_rec_like"/>
    <property type="match status" value="3"/>
</dbReference>
<feature type="transmembrane region" description="Helical" evidence="8">
    <location>
        <begin position="1973"/>
        <end position="1995"/>
    </location>
</feature>
<dbReference type="Gene3D" id="2.10.50.10">
    <property type="entry name" value="Tumor Necrosis Factor Receptor, subunit A, domain 2"/>
    <property type="match status" value="7"/>
</dbReference>
<dbReference type="PANTHER" id="PTHR46967:SF2">
    <property type="entry name" value="SUSHI, VON WILLEBRAND FACTOR TYPE A, EGF AND PENTRAXIN DOMAIN-CONTAINING PROTEIN 1-LIKE"/>
    <property type="match status" value="1"/>
</dbReference>
<feature type="transmembrane region" description="Helical" evidence="8">
    <location>
        <begin position="1709"/>
        <end position="1725"/>
    </location>
</feature>
<dbReference type="SUPFAM" id="SSF49854">
    <property type="entry name" value="Spermadhesin, CUB domain"/>
    <property type="match status" value="2"/>
</dbReference>
<organism evidence="13 14">
    <name type="scientific">Durusdinium trenchii</name>
    <dbReference type="NCBI Taxonomy" id="1381693"/>
    <lineage>
        <taxon>Eukaryota</taxon>
        <taxon>Sar</taxon>
        <taxon>Alveolata</taxon>
        <taxon>Dinophyceae</taxon>
        <taxon>Suessiales</taxon>
        <taxon>Symbiodiniaceae</taxon>
        <taxon>Durusdinium</taxon>
    </lineage>
</organism>
<dbReference type="SUPFAM" id="SSF57184">
    <property type="entry name" value="Growth factor receptor domain"/>
    <property type="match status" value="3"/>
</dbReference>
<dbReference type="EMBL" id="CAXAMN010006413">
    <property type="protein sequence ID" value="CAK9017511.1"/>
    <property type="molecule type" value="Genomic_DNA"/>
</dbReference>
<dbReference type="InterPro" id="IPR009030">
    <property type="entry name" value="Growth_fac_rcpt_cys_sf"/>
</dbReference>
<evidence type="ECO:0000256" key="7">
    <source>
        <dbReference type="SAM" id="MobiDB-lite"/>
    </source>
</evidence>
<dbReference type="PROSITE" id="PS50070">
    <property type="entry name" value="KRINGLE_2"/>
    <property type="match status" value="1"/>
</dbReference>
<feature type="coiled-coil region" evidence="6">
    <location>
        <begin position="2842"/>
        <end position="2869"/>
    </location>
</feature>
<feature type="transmembrane region" description="Helical" evidence="8">
    <location>
        <begin position="1640"/>
        <end position="1661"/>
    </location>
</feature>
<evidence type="ECO:0000259" key="11">
    <source>
        <dbReference type="PROSITE" id="PS50918"/>
    </source>
</evidence>
<keyword evidence="8" id="KW-0812">Transmembrane</keyword>
<dbReference type="Gene3D" id="3.30.720.50">
    <property type="match status" value="1"/>
</dbReference>
<evidence type="ECO:0000259" key="12">
    <source>
        <dbReference type="PROSITE" id="PS51059"/>
    </source>
</evidence>
<feature type="transmembrane region" description="Helical" evidence="8">
    <location>
        <begin position="1673"/>
        <end position="1697"/>
    </location>
</feature>
<keyword evidence="8" id="KW-0472">Membrane</keyword>
<feature type="transmembrane region" description="Helical" evidence="8">
    <location>
        <begin position="1863"/>
        <end position="1884"/>
    </location>
</feature>
<dbReference type="Pfam" id="PF00644">
    <property type="entry name" value="PARP"/>
    <property type="match status" value="1"/>
</dbReference>
<keyword evidence="3" id="KW-1015">Disulfide bond</keyword>
<dbReference type="PROSITE" id="PS50918">
    <property type="entry name" value="WWE"/>
    <property type="match status" value="1"/>
</dbReference>
<feature type="transmembrane region" description="Helical" evidence="8">
    <location>
        <begin position="1316"/>
        <end position="1335"/>
    </location>
</feature>
<dbReference type="Pfam" id="PF02825">
    <property type="entry name" value="WWE"/>
    <property type="match status" value="1"/>
</dbReference>
<keyword evidence="8" id="KW-1133">Transmembrane helix</keyword>
<accession>A0ABP0JTD3</accession>
<reference evidence="13 14" key="1">
    <citation type="submission" date="2024-02" db="EMBL/GenBank/DDBJ databases">
        <authorList>
            <person name="Chen Y."/>
            <person name="Shah S."/>
            <person name="Dougan E. K."/>
            <person name="Thang M."/>
            <person name="Chan C."/>
        </authorList>
    </citation>
    <scope>NUCLEOTIDE SEQUENCE [LARGE SCALE GENOMIC DNA]</scope>
</reference>
<dbReference type="CDD" id="cd00108">
    <property type="entry name" value="KR"/>
    <property type="match status" value="1"/>
</dbReference>
<feature type="domain" description="Kringle" evidence="10">
    <location>
        <begin position="120"/>
        <end position="207"/>
    </location>
</feature>
<sequence length="3136" mass="340697">MLQLLWVFILVGSTSGADWSVTDGNCQVDDEGCLHSPRYPSNYRNNQNCEIDVAEGNAKSIVVAAFKTEAGYDLLEVNGEEYSGTSGPDNVIPTGTIRWSTDYSVIASGWKLCLQDICVEKMTGNGEDYRGCQASTRSGTACQRWDSNSPHLVGLYTSSNYPSSDLTENYCRNPGGSGDTIWCFTSDPDVRWDYCDHLRLWTVQGSCEADLTCSRSPSYPSQYGNNEECTLQLGTRAQGGVLQVKHFETESNYDILIVDGPDGVFSFSGQTGPQALEVGTGLEMSWVSDHSITKSGWEICVIYPELSSTTTMTETSSSKTTISTSITTRTITSSTTVAPERSMHGQLLLTVADAAAAQDAFETSAGAEALRQGLAAPFPELNADNVMLLGTALASARRLASSGVVVVDYLLTVASGAALDHSLLSSSSAALTQSINQALSDRSIAVTVSNVQNVQLTTVTTSTVTSTMTSTTSQTATFTTATLSTTNTPVNCQLSDWSEWGKCNRPCNGGNQTRTRTVAVAEQFGGTACAGDIYDEVSCNTDECSECIPGYHLVFISSQEAACLPCERGRYNPVASADSSGACKLCPRGEESLEGATMCSPCSLGSGGTVQLSSVASASSAELQNFQRVDGVVELVAGSAGSLTFQAACASPRSFTMTVEVWLPSAESLVLELQVGGGAPVAWSFGTTASTWQTTDASPQLSFQEGESLIRLWASASGLRIRSLSMQFQNMGDECGFFPDEEVWTCARCDPGYYAGTVGLRACETCEPGGYSSLPGSSRCETCKPGSYSNRSGATAFDVCEECPMGFFSNRSGMSACEPCVAGSFYNQSGASSGDLCEPCPPGSSSEPGSISCTECEIGRFAGIAGELCSPCPAGTVTVFPGATNCTECPPGTYSENGTVCTACPAGSFSILVAAGSLESCEACPAGTYSETEGADSPTYCLGCAAGAFSAPGSKFCEMCPPGEISSDSAPSCSPCELGSFAGVPGMSECEPCPAGTHGHSNTSYCMDCLPGSYSEVRGAAGPETCTPCAAGSASASYGAASQLSCEPCRPGFAAAAGSALCSVCEAGTYSTLDACKPCSVGEYMQYFGQTECRQCDPGTFNDQDQLPTIACQACPIGTFTSLSGATAMSDCEPCPAGTRGISEGLDQCEACPAGFVSRLEGSSICNACPMSNTPPGAVACCPETVGIWGSSGSLSLAPGKSKAEVYYVDTAGSCDTLSVESAVLAQDGQIVSSGHAMLITMGQEEVFSCVELTCNEVDKAHCGLRIVLNGRQLFGTGEALEVQALVQTQAGSEVCENAAQVVFEGFGCAPNTLQIFLLALSIVVSATVLLGLIFELVGHCRVLILVECSFSIKLPTMWATHTSSAVVDFADDSSAPAAPAALAVPAASAAPTFDVCPERSPSRPRRLSDKESEVVVADEKRLVDLVKGPSFVEDPEEDVVKIGWDDDVVGDGGAVGARSSVDHHDVLLERSELKFVRSASHGAQDGDEDALSQSSLAWPSQAALKQSLLQQLDLDPRRLVHFTAWAVKSEAPMLQVEYSVRVPKGQHLELRQQLSRCKWQMAPTLPAPWNQARVEQQPPAFIKAHARAPGMDLLDFVEKFLGRLSGSTKQEEDPQQLQQLHLQVARQLLRRLTSRKARLVLGLQYFCNLCAAALLPIAGYQMMTSCDHGFPWYIHGAWFLYMCLTNVTSLTLLRTISGEHAASFCYQFRWRLLFRAVCSFILLTDTYQDATFPVIANRCNFELWFVSAWLVGLGVGLMQVVMQLLVIASCWRQYEKATTPEERDRLLVQGAFIALRGSDNLVLVYAVRPAVEERLGGSSSWAMKLSEARIALLRFVFEDVEQSALQTVFLIFYDEAAIGDKLWVTASIFTSLLLSFTIVVQCIPEVRDWLWYRVFAAFPGGRGIPLLRVLWFIIILLLYRCLSTFPWISACSPSGDPCETEREWWEFYWGCANGRTTLLGLEARVKVVQETITNSTIGVVIILSTVTFATIVWWTRQRCLQIYRYRKMDSLESYSYAKRIQPYQDAPLRPLIDADDDLWLDTARQLHMLLTKHVKAPRPAAEVRKLHRLLVSLESIDRNAYTVSRAHLGGWSLPGVHWYIARQLPKKVNAFVDMANAVQLSNDAMTNVYLLRTTVNHAVRVARVRRHVHQLLSNRYFIKASLESKALWILECPDAPPLRLLHWSELTKGALPKYQSGDAKSVENLLDDMAHRSAISREMAQQRLVVFLLSHRWLRTSGAQYHPDSEDNIKAQKLVTFARWFMRLAAAAGVPCEVAFWIDYCCCEQEDRFGMDLATAALPLYIACCSKVVVWRTVDFDRRCWTMVERLLSYSFCSGGLTPYVIDSTFIDGDEDEEDAVPREVEVCSVWEVRLDGGWVAFDNYGQAMLHSAKAAGLPRSEVSSGGRRYDIDLVLMCQKNPATGKQRQIRERILGSVESSAGVADAERGLKVSENQKQLRSSQKTSQDNGLNMQDRIQRVPKKLPNPLDPETCLLTRESQRRHVASLVSVAMQVPAFEVFADRQPVEWGLSEVIEHSLIDQEPLPREGVASEWLELCHGSFGPNAPTTCWWKLLVLEPGNRSHPLDPLADSKLMAELDVDVIVWVDHGATPAEPVPRPEEIDQLFAQVDVTIDHGTSAEREECIKKLILALKADLMTAIHSNDHAQMEAAVLRAREVELPAKTEAVSCLVTSRLLTAAESGSEAEMRNALRFAREKGMEKLSVYQEVLALQQGLYGAQLKLRLQRLAAEESDFAQLGAVHRTAQAHGLEDVARQALAAAEMRLRQALELDMEEALQKCLQLRDEAKACGWSAMEQSVEVQVLRLTMELALLRSELTDDLATIRAVELRARQENLDELAERAARKVNETARKVGEKMGLPAGWDVVERMAGTDAARLLKKDEETELALLKKVQELVDATFWGWGGHGAKTRTRDRGSEPVAKALKVMSVIYVQNAEVYVNYRARRQEISGSMTPDIPTGDAWDVKTAAIPLVGGRLKDSPVDASINEFYLWHGCKPEGAEGITDANFDIKRAGSAYGSLFGPGIYLAESCMKADEYTSPDARGYFPLLLCRVALGNINYCDHPSPVSIGPSLVASCKAGGGFHSVLGDREKVNGTFREFIVFDNHQVYPEYIIWYRREF</sequence>
<comment type="caution">
    <text evidence="13">The sequence shown here is derived from an EMBL/GenBank/DDBJ whole genome shotgun (WGS) entry which is preliminary data.</text>
</comment>
<dbReference type="InterPro" id="IPR036383">
    <property type="entry name" value="TSP1_rpt_sf"/>
</dbReference>
<feature type="transmembrane region" description="Helical" evidence="8">
    <location>
        <begin position="1904"/>
        <end position="1923"/>
    </location>
</feature>
<dbReference type="InterPro" id="IPR044004">
    <property type="entry name" value="TSP1_spondin_dom"/>
</dbReference>
<evidence type="ECO:0000256" key="4">
    <source>
        <dbReference type="ARBA" id="ARBA00023180"/>
    </source>
</evidence>
<keyword evidence="4" id="KW-0325">Glycoprotein</keyword>
<dbReference type="SMART" id="SM01411">
    <property type="entry name" value="Ephrin_rec_like"/>
    <property type="match status" value="9"/>
</dbReference>
<gene>
    <name evidence="13" type="ORF">CCMP2556_LOCUS12899</name>
</gene>
<proteinExistence type="predicted"/>
<dbReference type="Proteomes" id="UP001642484">
    <property type="component" value="Unassembled WGS sequence"/>
</dbReference>
<dbReference type="CDD" id="cd00185">
    <property type="entry name" value="TNFRSF"/>
    <property type="match status" value="2"/>
</dbReference>
<keyword evidence="14" id="KW-1185">Reference proteome</keyword>
<dbReference type="PROSITE" id="PS50092">
    <property type="entry name" value="TSP1"/>
    <property type="match status" value="1"/>
</dbReference>
<evidence type="ECO:0000256" key="2">
    <source>
        <dbReference type="ARBA" id="ARBA00022729"/>
    </source>
</evidence>
<dbReference type="InterPro" id="IPR012317">
    <property type="entry name" value="Poly(ADP-ribose)pol_cat_dom"/>
</dbReference>
<dbReference type="InterPro" id="IPR018056">
    <property type="entry name" value="Kringle_CS"/>
</dbReference>
<dbReference type="SMART" id="SM00209">
    <property type="entry name" value="TSP1"/>
    <property type="match status" value="1"/>
</dbReference>
<dbReference type="InterPro" id="IPR037197">
    <property type="entry name" value="WWE_dom_sf"/>
</dbReference>
<feature type="signal peptide" evidence="9">
    <location>
        <begin position="1"/>
        <end position="16"/>
    </location>
</feature>
<evidence type="ECO:0000313" key="14">
    <source>
        <dbReference type="Proteomes" id="UP001642484"/>
    </source>
</evidence>
<dbReference type="SUPFAM" id="SSF117839">
    <property type="entry name" value="WWE domain"/>
    <property type="match status" value="1"/>
</dbReference>
<evidence type="ECO:0000256" key="3">
    <source>
        <dbReference type="ARBA" id="ARBA00023157"/>
    </source>
</evidence>
<keyword evidence="1" id="KW-0420">Kringle</keyword>
<dbReference type="SMART" id="SM00130">
    <property type="entry name" value="KR"/>
    <property type="match status" value="1"/>
</dbReference>
<feature type="chain" id="PRO_5045123579" description="Poly [ADP-ribose] polymerase" evidence="9">
    <location>
        <begin position="17"/>
        <end position="3136"/>
    </location>
</feature>
<dbReference type="Gene3D" id="3.90.228.10">
    <property type="match status" value="1"/>
</dbReference>
<protein>
    <recommendedName>
        <fullName evidence="5">Poly [ADP-ribose] polymerase</fullName>
        <shortName evidence="5">PARP</shortName>
        <ecNumber evidence="5">2.4.2.-</ecNumber>
    </recommendedName>
</protein>
<name>A0ABP0JTD3_9DINO</name>
<keyword evidence="5" id="KW-0808">Transferase</keyword>
<keyword evidence="5" id="KW-0520">NAD</keyword>
<dbReference type="PANTHER" id="PTHR46967">
    <property type="entry name" value="INSULIN-LIKE GROWTH FACTOR BINDING PROTEIN,N-TERMINAL"/>
    <property type="match status" value="1"/>
</dbReference>
<feature type="coiled-coil region" evidence="6">
    <location>
        <begin position="2775"/>
        <end position="2802"/>
    </location>
</feature>
<dbReference type="Pfam" id="PF00051">
    <property type="entry name" value="Kringle"/>
    <property type="match status" value="1"/>
</dbReference>
<dbReference type="InterPro" id="IPR004170">
    <property type="entry name" value="WWE_dom"/>
</dbReference>
<dbReference type="InterPro" id="IPR035914">
    <property type="entry name" value="Sperma_CUB_dom_sf"/>
</dbReference>
<dbReference type="Pfam" id="PF00431">
    <property type="entry name" value="CUB"/>
    <property type="match status" value="1"/>
</dbReference>
<dbReference type="SUPFAM" id="SSF57440">
    <property type="entry name" value="Kringle-like"/>
    <property type="match status" value="1"/>
</dbReference>
<dbReference type="InterPro" id="IPR000001">
    <property type="entry name" value="Kringle"/>
</dbReference>
<dbReference type="Pfam" id="PF19028">
    <property type="entry name" value="TSP1_spondin"/>
    <property type="match status" value="1"/>
</dbReference>
<dbReference type="EC" id="2.4.2.-" evidence="5"/>
<dbReference type="PROSITE" id="PS51059">
    <property type="entry name" value="PARP_CATALYTIC"/>
    <property type="match status" value="1"/>
</dbReference>
<dbReference type="Gene3D" id="2.60.120.290">
    <property type="entry name" value="Spermadhesin, CUB domain"/>
    <property type="match status" value="2"/>
</dbReference>
<dbReference type="CDD" id="cd00041">
    <property type="entry name" value="CUB"/>
    <property type="match status" value="2"/>
</dbReference>
<dbReference type="SUPFAM" id="SSF82895">
    <property type="entry name" value="TSP-1 type 1 repeat"/>
    <property type="match status" value="1"/>
</dbReference>